<accession>A0A142CSR5</accession>
<evidence type="ECO:0000313" key="8">
    <source>
        <dbReference type="Proteomes" id="UP000073604"/>
    </source>
</evidence>
<dbReference type="GO" id="GO:0006874">
    <property type="term" value="P:intracellular calcium ion homeostasis"/>
    <property type="evidence" value="ECO:0007669"/>
    <property type="project" value="TreeGrafter"/>
</dbReference>
<reference evidence="8" key="1">
    <citation type="submission" date="2016-03" db="EMBL/GenBank/DDBJ databases">
        <authorList>
            <person name="Oger P.M."/>
        </authorList>
    </citation>
    <scope>NUCLEOTIDE SEQUENCE [LARGE SCALE GENOMIC DNA]</scope>
    <source>
        <strain evidence="8">OG-1</strain>
    </source>
</reference>
<dbReference type="KEGG" id="tpep:A0127_00815"/>
<feature type="transmembrane region" description="Helical" evidence="5">
    <location>
        <begin position="260"/>
        <end position="278"/>
    </location>
</feature>
<dbReference type="AlphaFoldDB" id="A0A142CSR5"/>
<evidence type="ECO:0000256" key="5">
    <source>
        <dbReference type="SAM" id="Phobius"/>
    </source>
</evidence>
<dbReference type="Proteomes" id="UP000073604">
    <property type="component" value="Chromosome"/>
</dbReference>
<feature type="transmembrane region" description="Helical" evidence="5">
    <location>
        <begin position="6"/>
        <end position="25"/>
    </location>
</feature>
<dbReference type="GO" id="GO:0005262">
    <property type="term" value="F:calcium channel activity"/>
    <property type="evidence" value="ECO:0007669"/>
    <property type="project" value="TreeGrafter"/>
</dbReference>
<evidence type="ECO:0000256" key="2">
    <source>
        <dbReference type="ARBA" id="ARBA00022692"/>
    </source>
</evidence>
<name>A0A142CSR5_9EURY</name>
<feature type="transmembrane region" description="Helical" evidence="5">
    <location>
        <begin position="233"/>
        <end position="254"/>
    </location>
</feature>
<keyword evidence="3 5" id="KW-1133">Transmembrane helix</keyword>
<keyword evidence="2 5" id="KW-0812">Transmembrane</keyword>
<evidence type="ECO:0000256" key="4">
    <source>
        <dbReference type="ARBA" id="ARBA00023136"/>
    </source>
</evidence>
<protein>
    <submittedName>
        <fullName evidence="7">Sodium:calcium antiporter</fullName>
    </submittedName>
</protein>
<evidence type="ECO:0000259" key="6">
    <source>
        <dbReference type="Pfam" id="PF01699"/>
    </source>
</evidence>
<dbReference type="OrthoDB" id="142185at2157"/>
<keyword evidence="8" id="KW-1185">Reference proteome</keyword>
<evidence type="ECO:0000313" key="7">
    <source>
        <dbReference type="EMBL" id="AMQ17817.1"/>
    </source>
</evidence>
<gene>
    <name evidence="7" type="ORF">A0127_00815</name>
</gene>
<evidence type="ECO:0000256" key="3">
    <source>
        <dbReference type="ARBA" id="ARBA00022989"/>
    </source>
</evidence>
<feature type="transmembrane region" description="Helical" evidence="5">
    <location>
        <begin position="69"/>
        <end position="90"/>
    </location>
</feature>
<organism evidence="7 8">
    <name type="scientific">Thermococcus peptonophilus</name>
    <dbReference type="NCBI Taxonomy" id="53952"/>
    <lineage>
        <taxon>Archaea</taxon>
        <taxon>Methanobacteriati</taxon>
        <taxon>Methanobacteriota</taxon>
        <taxon>Thermococci</taxon>
        <taxon>Thermococcales</taxon>
        <taxon>Thermococcaceae</taxon>
        <taxon>Thermococcus</taxon>
    </lineage>
</organism>
<dbReference type="PANTHER" id="PTHR10846">
    <property type="entry name" value="SODIUM/POTASSIUM/CALCIUM EXCHANGER"/>
    <property type="match status" value="1"/>
</dbReference>
<keyword evidence="4 5" id="KW-0472">Membrane</keyword>
<feature type="domain" description="Sodium/calcium exchanger membrane region" evidence="6">
    <location>
        <begin position="10"/>
        <end position="145"/>
    </location>
</feature>
<feature type="domain" description="Sodium/calcium exchanger membrane region" evidence="6">
    <location>
        <begin position="169"/>
        <end position="306"/>
    </location>
</feature>
<feature type="transmembrane region" description="Helical" evidence="5">
    <location>
        <begin position="37"/>
        <end position="57"/>
    </location>
</feature>
<dbReference type="Pfam" id="PF01699">
    <property type="entry name" value="Na_Ca_ex"/>
    <property type="match status" value="2"/>
</dbReference>
<proteinExistence type="predicted"/>
<feature type="transmembrane region" description="Helical" evidence="5">
    <location>
        <begin position="165"/>
        <end position="186"/>
    </location>
</feature>
<comment type="subcellular location">
    <subcellularLocation>
        <location evidence="1">Membrane</location>
        <topology evidence="1">Multi-pass membrane protein</topology>
    </subcellularLocation>
</comment>
<dbReference type="InterPro" id="IPR044880">
    <property type="entry name" value="NCX_ion-bd_dom_sf"/>
</dbReference>
<dbReference type="GO" id="GO:0005886">
    <property type="term" value="C:plasma membrane"/>
    <property type="evidence" value="ECO:0007669"/>
    <property type="project" value="TreeGrafter"/>
</dbReference>
<feature type="transmembrane region" description="Helical" evidence="5">
    <location>
        <begin position="102"/>
        <end position="121"/>
    </location>
</feature>
<feature type="transmembrane region" description="Helical" evidence="5">
    <location>
        <begin position="127"/>
        <end position="145"/>
    </location>
</feature>
<dbReference type="Gene3D" id="1.20.1420.30">
    <property type="entry name" value="NCX, central ion-binding region"/>
    <property type="match status" value="1"/>
</dbReference>
<dbReference type="NCBIfam" id="TIGR00367">
    <property type="entry name" value="calcium/sodium antiporter"/>
    <property type="match status" value="1"/>
</dbReference>
<dbReference type="GO" id="GO:0008273">
    <property type="term" value="F:calcium, potassium:sodium antiporter activity"/>
    <property type="evidence" value="ECO:0007669"/>
    <property type="project" value="TreeGrafter"/>
</dbReference>
<feature type="transmembrane region" description="Helical" evidence="5">
    <location>
        <begin position="290"/>
        <end position="309"/>
    </location>
</feature>
<dbReference type="InterPro" id="IPR004837">
    <property type="entry name" value="NaCa_Exmemb"/>
</dbReference>
<dbReference type="PANTHER" id="PTHR10846:SF8">
    <property type="entry name" value="INNER MEMBRANE PROTEIN YRBG"/>
    <property type="match status" value="1"/>
</dbReference>
<sequence length="311" mass="32695">MEMLAWASSIVVGIILLVVFGDKLSDKIVEVAEKAGVSPLVISLVVISLATTLPEITTSAMASITGSEGIALGNALGSIFANIALILGLASVIRPLEAGSGAYENSLVMLASLGFLMLLSVDGTLSRLDGALLLGAYALYLRWLYRKHFRKGRESGAERHTKATVLDYVLLLIYGGLMVIGARLVVYGGRNIAEALGVAEYVIGATIVAIGTSLPEMTNALYGAVRERGSISVGNIIGANIMNALVVLGLASLIRPIPTGASTLTIVLVLMTMLPMIAELKRSGGLDRRIGVYFLILYAVYLVLLFSGAKL</sequence>
<dbReference type="EMBL" id="CP014750">
    <property type="protein sequence ID" value="AMQ17817.1"/>
    <property type="molecule type" value="Genomic_DNA"/>
</dbReference>
<dbReference type="InterPro" id="IPR004481">
    <property type="entry name" value="K/Na/Ca-exchanger"/>
</dbReference>
<dbReference type="STRING" id="53952.A0127_00815"/>
<evidence type="ECO:0000256" key="1">
    <source>
        <dbReference type="ARBA" id="ARBA00004141"/>
    </source>
</evidence>